<protein>
    <recommendedName>
        <fullName evidence="3">DUF1491 family protein</fullName>
    </recommendedName>
</protein>
<name>A0A366E8S4_9HYPH</name>
<comment type="caution">
    <text evidence="1">The sequence shown here is derived from an EMBL/GenBank/DDBJ whole genome shotgun (WGS) entry which is preliminary data.</text>
</comment>
<organism evidence="1 2">
    <name type="scientific">Pseudochrobactrum asaccharolyticum</name>
    <dbReference type="NCBI Taxonomy" id="354351"/>
    <lineage>
        <taxon>Bacteria</taxon>
        <taxon>Pseudomonadati</taxon>
        <taxon>Pseudomonadota</taxon>
        <taxon>Alphaproteobacteria</taxon>
        <taxon>Hyphomicrobiales</taxon>
        <taxon>Brucellaceae</taxon>
        <taxon>Pseudochrobactrum</taxon>
    </lineage>
</organism>
<evidence type="ECO:0008006" key="3">
    <source>
        <dbReference type="Google" id="ProtNLM"/>
    </source>
</evidence>
<proteinExistence type="predicted"/>
<accession>A0A366E8S4</accession>
<evidence type="ECO:0000313" key="1">
    <source>
        <dbReference type="EMBL" id="RBO98707.1"/>
    </source>
</evidence>
<dbReference type="Gene3D" id="3.40.1530.20">
    <property type="entry name" value="Protein of unknown function (DUF1491)"/>
    <property type="match status" value="1"/>
</dbReference>
<sequence>MRLTSEFWVSAFMRRIRQADGFAYLVRRGATEAGAIFIKIRDRDGHFDLYMPAPQSEYDPERADERRFILYKQSDDEQLLNEQLEKELRFDPDLWLVEVEDCTQAAELLNSGL</sequence>
<dbReference type="AlphaFoldDB" id="A0A366E8S4"/>
<dbReference type="Proteomes" id="UP000252893">
    <property type="component" value="Unassembled WGS sequence"/>
</dbReference>
<evidence type="ECO:0000313" key="2">
    <source>
        <dbReference type="Proteomes" id="UP000252893"/>
    </source>
</evidence>
<dbReference type="RefSeq" id="WP_113942643.1">
    <property type="nucleotide sequence ID" value="NZ_JBHEEG010000003.1"/>
</dbReference>
<dbReference type="OrthoDB" id="9809136at2"/>
<keyword evidence="2" id="KW-1185">Reference proteome</keyword>
<dbReference type="InterPro" id="IPR009964">
    <property type="entry name" value="DUF1491"/>
</dbReference>
<dbReference type="Pfam" id="PF07372">
    <property type="entry name" value="DUF1491"/>
    <property type="match status" value="1"/>
</dbReference>
<gene>
    <name evidence="1" type="ORF">DFR47_101307</name>
</gene>
<reference evidence="1 2" key="1">
    <citation type="submission" date="2018-06" db="EMBL/GenBank/DDBJ databases">
        <title>Genomic Encyclopedia of Type Strains, Phase IV (KMG-IV): sequencing the most valuable type-strain genomes for metagenomic binning, comparative biology and taxonomic classification.</title>
        <authorList>
            <person name="Goeker M."/>
        </authorList>
    </citation>
    <scope>NUCLEOTIDE SEQUENCE [LARGE SCALE GENOMIC DNA]</scope>
    <source>
        <strain evidence="1 2">DSM 25619</strain>
    </source>
</reference>
<dbReference type="EMBL" id="QNRH01000001">
    <property type="protein sequence ID" value="RBO98707.1"/>
    <property type="molecule type" value="Genomic_DNA"/>
</dbReference>